<comment type="caution">
    <text evidence="2">The sequence shown here is derived from an EMBL/GenBank/DDBJ whole genome shotgun (WGS) entry which is preliminary data.</text>
</comment>
<dbReference type="AlphaFoldDB" id="A0AAN9G1Q7"/>
<accession>A0AAN9G1Q7</accession>
<reference evidence="2 3" key="1">
    <citation type="submission" date="2024-02" db="EMBL/GenBank/DDBJ databases">
        <title>Chromosome-scale genome assembly of the rough periwinkle Littorina saxatilis.</title>
        <authorList>
            <person name="De Jode A."/>
            <person name="Faria R."/>
            <person name="Formenti G."/>
            <person name="Sims Y."/>
            <person name="Smith T.P."/>
            <person name="Tracey A."/>
            <person name="Wood J.M.D."/>
            <person name="Zagrodzka Z.B."/>
            <person name="Johannesson K."/>
            <person name="Butlin R.K."/>
            <person name="Leder E.H."/>
        </authorList>
    </citation>
    <scope>NUCLEOTIDE SEQUENCE [LARGE SCALE GENOMIC DNA]</scope>
    <source>
        <strain evidence="2">Snail1</strain>
        <tissue evidence="2">Muscle</tissue>
    </source>
</reference>
<keyword evidence="1" id="KW-0812">Transmembrane</keyword>
<evidence type="ECO:0000256" key="1">
    <source>
        <dbReference type="SAM" id="Phobius"/>
    </source>
</evidence>
<keyword evidence="1" id="KW-1133">Transmembrane helix</keyword>
<protein>
    <submittedName>
        <fullName evidence="2">Uncharacterized protein</fullName>
    </submittedName>
</protein>
<sequence length="405" mass="45262">MASVTATTRRLRKCGAVFSKGRSIVLLGVVMMMVATGVYIHTHPAPNVDTMAVYTPSPTHPSRTPMALAPYSADRASRDHDVATTKKTLLPSRKKIVYFCEGVCGGWADRQKGIVGAYVLAAMLDRDFRVHISFPCDLGLFMAPNKVDWRVNAAELSGQNVKKYITQDQDSVNFALQLVQTEDLRQKLSDDVTVLTWNMEVVKYLRQHELASRVGWMAGKTVPEIFSQALRDIFTLSHDVQDALNTFHKSVPADTKLICAQMRLGNRPGFPDAVLSYMHTVQQFPVLVNFLSTYNHSKNYRIFVASDSDEIVSMAKREFPEVILSIPGPITHIDNTRGLTACDGFKKAILDEYALSECDVLIISESGLGKVASFLRGSDRELYLFHDDKIERFTMDGVFPNKDGW</sequence>
<keyword evidence="1" id="KW-0472">Membrane</keyword>
<organism evidence="2 3">
    <name type="scientific">Littorina saxatilis</name>
    <dbReference type="NCBI Taxonomy" id="31220"/>
    <lineage>
        <taxon>Eukaryota</taxon>
        <taxon>Metazoa</taxon>
        <taxon>Spiralia</taxon>
        <taxon>Lophotrochozoa</taxon>
        <taxon>Mollusca</taxon>
        <taxon>Gastropoda</taxon>
        <taxon>Caenogastropoda</taxon>
        <taxon>Littorinimorpha</taxon>
        <taxon>Littorinoidea</taxon>
        <taxon>Littorinidae</taxon>
        <taxon>Littorina</taxon>
    </lineage>
</organism>
<feature type="transmembrane region" description="Helical" evidence="1">
    <location>
        <begin position="21"/>
        <end position="40"/>
    </location>
</feature>
<keyword evidence="3" id="KW-1185">Reference proteome</keyword>
<name>A0AAN9G1Q7_9CAEN</name>
<dbReference type="EMBL" id="JBAMIC010000022">
    <property type="protein sequence ID" value="KAK7092133.1"/>
    <property type="molecule type" value="Genomic_DNA"/>
</dbReference>
<dbReference type="Gene3D" id="3.40.50.11350">
    <property type="match status" value="1"/>
</dbReference>
<dbReference type="Proteomes" id="UP001374579">
    <property type="component" value="Unassembled WGS sequence"/>
</dbReference>
<evidence type="ECO:0000313" key="3">
    <source>
        <dbReference type="Proteomes" id="UP001374579"/>
    </source>
</evidence>
<evidence type="ECO:0000313" key="2">
    <source>
        <dbReference type="EMBL" id="KAK7092133.1"/>
    </source>
</evidence>
<proteinExistence type="predicted"/>
<gene>
    <name evidence="2" type="ORF">V1264_009732</name>
</gene>